<accession>A0ABV6YG91</accession>
<organism evidence="11 12">
    <name type="scientific">Microvirga arabica</name>
    <dbReference type="NCBI Taxonomy" id="1128671"/>
    <lineage>
        <taxon>Bacteria</taxon>
        <taxon>Pseudomonadati</taxon>
        <taxon>Pseudomonadota</taxon>
        <taxon>Alphaproteobacteria</taxon>
        <taxon>Hyphomicrobiales</taxon>
        <taxon>Methylobacteriaceae</taxon>
        <taxon>Microvirga</taxon>
    </lineage>
</organism>
<sequence>MTMQQMIQEAAAFVRSRGFDGHFDAAFVLGTGLGTLVDEVSDAVSLPYAEIPHFPKSGVSGHAGKLVAGTLEGKRVLLFQGRAHYYETGDAGAMRLPVAFVKELGISTLVATNAAGSVRADIRPGSLVAINDHLNLSGANPLLCDHTEGRFVSLTGAYDEGLRQTLQRAAQKTGIDVPEGVYAWLSGPSFETPAEIKMVQILGGDLVGMSTVPEVILARYYGLKVAAISVVTNLAAGIEGASPSHQETKDTAAEASEKFKRLVRSFIAELSHV</sequence>
<dbReference type="Proteomes" id="UP001593940">
    <property type="component" value="Unassembled WGS sequence"/>
</dbReference>
<feature type="domain" description="Nucleoside phosphorylase" evidence="10">
    <location>
        <begin position="27"/>
        <end position="268"/>
    </location>
</feature>
<comment type="pathway">
    <text evidence="1 9">Purine metabolism; purine nucleoside salvage.</text>
</comment>
<comment type="function">
    <text evidence="9">The purine nucleoside phosphorylases catalyze the phosphorolytic breakdown of the N-glycosidic bond in the beta-(deoxy)ribonucleoside molecules, with the formation of the corresponding free purine bases and pentose-1-phosphate.</text>
</comment>
<dbReference type="InterPro" id="IPR035994">
    <property type="entry name" value="Nucleoside_phosphorylase_sf"/>
</dbReference>
<dbReference type="SUPFAM" id="SSF53167">
    <property type="entry name" value="Purine and uridine phosphorylases"/>
    <property type="match status" value="1"/>
</dbReference>
<dbReference type="CDD" id="cd09009">
    <property type="entry name" value="PNP-EcPNPII_like"/>
    <property type="match status" value="1"/>
</dbReference>
<evidence type="ECO:0000256" key="4">
    <source>
        <dbReference type="ARBA" id="ARBA00011886"/>
    </source>
</evidence>
<dbReference type="EMBL" id="JBHOMY010000121">
    <property type="protein sequence ID" value="MFC1460100.1"/>
    <property type="molecule type" value="Genomic_DNA"/>
</dbReference>
<evidence type="ECO:0000256" key="7">
    <source>
        <dbReference type="ARBA" id="ARBA00022679"/>
    </source>
</evidence>
<dbReference type="Gene3D" id="3.40.50.1580">
    <property type="entry name" value="Nucleoside phosphorylase domain"/>
    <property type="match status" value="1"/>
</dbReference>
<reference evidence="11 12" key="1">
    <citation type="submission" date="2024-09" db="EMBL/GenBank/DDBJ databases">
        <title>Nodulacao em especies de Leguminosae Basais da Amazonia e Caracterizacao dos Rizobios e Bacterias Associadas aos Nodulos.</title>
        <authorList>
            <person name="Jambeiro I.C.A."/>
            <person name="Lopes I.S."/>
            <person name="Aguiar E.R.G.R."/>
            <person name="Santos A.F.J."/>
            <person name="Dos Santos J.M.F."/>
            <person name="Gross E."/>
        </authorList>
    </citation>
    <scope>NUCLEOTIDE SEQUENCE [LARGE SCALE GENOMIC DNA]</scope>
    <source>
        <strain evidence="11 12">BRUESC1165</strain>
    </source>
</reference>
<comment type="subunit">
    <text evidence="3">Homotrimer.</text>
</comment>
<comment type="similarity">
    <text evidence="2 9">Belongs to the PNP/MTAP phosphorylase family.</text>
</comment>
<evidence type="ECO:0000256" key="3">
    <source>
        <dbReference type="ARBA" id="ARBA00011233"/>
    </source>
</evidence>
<dbReference type="InterPro" id="IPR011269">
    <property type="entry name" value="PUNP"/>
</dbReference>
<evidence type="ECO:0000256" key="6">
    <source>
        <dbReference type="ARBA" id="ARBA00022676"/>
    </source>
</evidence>
<evidence type="ECO:0000313" key="11">
    <source>
        <dbReference type="EMBL" id="MFC1460100.1"/>
    </source>
</evidence>
<evidence type="ECO:0000313" key="12">
    <source>
        <dbReference type="Proteomes" id="UP001593940"/>
    </source>
</evidence>
<dbReference type="RefSeq" id="WP_377031434.1">
    <property type="nucleotide sequence ID" value="NZ_JBHOMY010000121.1"/>
</dbReference>
<dbReference type="NCBIfam" id="TIGR01697">
    <property type="entry name" value="PNPH-PUNA-XAPA"/>
    <property type="match status" value="1"/>
</dbReference>
<dbReference type="GO" id="GO:0004731">
    <property type="term" value="F:purine-nucleoside phosphorylase activity"/>
    <property type="evidence" value="ECO:0007669"/>
    <property type="project" value="UniProtKB-EC"/>
</dbReference>
<evidence type="ECO:0000256" key="5">
    <source>
        <dbReference type="ARBA" id="ARBA00013834"/>
    </source>
</evidence>
<name>A0ABV6YG91_9HYPH</name>
<evidence type="ECO:0000259" key="10">
    <source>
        <dbReference type="Pfam" id="PF01048"/>
    </source>
</evidence>
<dbReference type="NCBIfam" id="TIGR01698">
    <property type="entry name" value="PUNP"/>
    <property type="match status" value="1"/>
</dbReference>
<dbReference type="InterPro" id="IPR000845">
    <property type="entry name" value="Nucleoside_phosphorylase_d"/>
</dbReference>
<protein>
    <recommendedName>
        <fullName evidence="5 9">Purine nucleoside phosphorylase</fullName>
        <ecNumber evidence="4 9">2.4.2.1</ecNumber>
    </recommendedName>
    <alternativeName>
        <fullName evidence="8 9">Inosine-guanosine phosphorylase</fullName>
    </alternativeName>
</protein>
<dbReference type="NCBIfam" id="NF006054">
    <property type="entry name" value="PRK08202.1"/>
    <property type="match status" value="1"/>
</dbReference>
<dbReference type="PANTHER" id="PTHR11904:SF9">
    <property type="entry name" value="PURINE NUCLEOSIDE PHOSPHORYLASE-RELATED"/>
    <property type="match status" value="1"/>
</dbReference>
<comment type="caution">
    <text evidence="11">The sequence shown here is derived from an EMBL/GenBank/DDBJ whole genome shotgun (WGS) entry which is preliminary data.</text>
</comment>
<keyword evidence="6 9" id="KW-0328">Glycosyltransferase</keyword>
<keyword evidence="7 9" id="KW-0808">Transferase</keyword>
<dbReference type="EC" id="2.4.2.1" evidence="4 9"/>
<evidence type="ECO:0000256" key="8">
    <source>
        <dbReference type="ARBA" id="ARBA00031036"/>
    </source>
</evidence>
<evidence type="ECO:0000256" key="2">
    <source>
        <dbReference type="ARBA" id="ARBA00006751"/>
    </source>
</evidence>
<gene>
    <name evidence="11" type="ORF">ACETIH_26030</name>
</gene>
<dbReference type="Pfam" id="PF01048">
    <property type="entry name" value="PNP_UDP_1"/>
    <property type="match status" value="1"/>
</dbReference>
<proteinExistence type="inferred from homology"/>
<evidence type="ECO:0000256" key="9">
    <source>
        <dbReference type="PIRNR" id="PIRNR000477"/>
    </source>
</evidence>
<evidence type="ECO:0000256" key="1">
    <source>
        <dbReference type="ARBA" id="ARBA00005058"/>
    </source>
</evidence>
<dbReference type="PIRSF" id="PIRSF000477">
    <property type="entry name" value="PurNPase"/>
    <property type="match status" value="1"/>
</dbReference>
<dbReference type="InterPro" id="IPR011268">
    <property type="entry name" value="Purine_phosphorylase"/>
</dbReference>
<dbReference type="PANTHER" id="PTHR11904">
    <property type="entry name" value="METHYLTHIOADENOSINE/PURINE NUCLEOSIDE PHOSPHORYLASE"/>
    <property type="match status" value="1"/>
</dbReference>
<keyword evidence="12" id="KW-1185">Reference proteome</keyword>